<evidence type="ECO:0000256" key="6">
    <source>
        <dbReference type="ARBA" id="ARBA00022781"/>
    </source>
</evidence>
<keyword evidence="14" id="KW-1185">Reference proteome</keyword>
<accession>A0A1M6B918</accession>
<keyword evidence="4 11" id="KW-0138">CF(0)</keyword>
<dbReference type="NCBIfam" id="TIGR01131">
    <property type="entry name" value="ATP_synt_6_or_A"/>
    <property type="match status" value="1"/>
</dbReference>
<dbReference type="RefSeq" id="WP_073003786.1">
    <property type="nucleotide sequence ID" value="NZ_FQZO01000001.1"/>
</dbReference>
<evidence type="ECO:0000256" key="5">
    <source>
        <dbReference type="ARBA" id="ARBA00022692"/>
    </source>
</evidence>
<dbReference type="CDD" id="cd00310">
    <property type="entry name" value="ATP-synt_Fo_a_6"/>
    <property type="match status" value="1"/>
</dbReference>
<feature type="transmembrane region" description="Helical" evidence="11">
    <location>
        <begin position="206"/>
        <end position="224"/>
    </location>
</feature>
<dbReference type="EMBL" id="FQZO01000001">
    <property type="protein sequence ID" value="SHI45147.1"/>
    <property type="molecule type" value="Genomic_DNA"/>
</dbReference>
<dbReference type="Proteomes" id="UP000184080">
    <property type="component" value="Unassembled WGS sequence"/>
</dbReference>
<dbReference type="GO" id="GO:0042777">
    <property type="term" value="P:proton motive force-driven plasma membrane ATP synthesis"/>
    <property type="evidence" value="ECO:0007669"/>
    <property type="project" value="TreeGrafter"/>
</dbReference>
<comment type="subcellular location">
    <subcellularLocation>
        <location evidence="11 12">Cell membrane</location>
        <topology evidence="11 12">Multi-pass membrane protein</topology>
    </subcellularLocation>
    <subcellularLocation>
        <location evidence="1">Membrane</location>
        <topology evidence="1">Multi-pass membrane protein</topology>
    </subcellularLocation>
</comment>
<evidence type="ECO:0000256" key="10">
    <source>
        <dbReference type="ARBA" id="ARBA00023310"/>
    </source>
</evidence>
<dbReference type="InterPro" id="IPR023011">
    <property type="entry name" value="ATP_synth_F0_asu_AS"/>
</dbReference>
<reference evidence="13 14" key="1">
    <citation type="submission" date="2016-11" db="EMBL/GenBank/DDBJ databases">
        <authorList>
            <person name="Jaros S."/>
            <person name="Januszkiewicz K."/>
            <person name="Wedrychowicz H."/>
        </authorList>
    </citation>
    <scope>NUCLEOTIDE SEQUENCE [LARGE SCALE GENOMIC DNA]</scope>
    <source>
        <strain evidence="13 14">DSM 21864</strain>
    </source>
</reference>
<evidence type="ECO:0000256" key="12">
    <source>
        <dbReference type="RuleBase" id="RU000483"/>
    </source>
</evidence>
<evidence type="ECO:0000256" key="8">
    <source>
        <dbReference type="ARBA" id="ARBA00023065"/>
    </source>
</evidence>
<keyword evidence="7 11" id="KW-1133">Transmembrane helix</keyword>
<evidence type="ECO:0000256" key="1">
    <source>
        <dbReference type="ARBA" id="ARBA00004141"/>
    </source>
</evidence>
<evidence type="ECO:0000256" key="11">
    <source>
        <dbReference type="HAMAP-Rule" id="MF_01393"/>
    </source>
</evidence>
<sequence length="226" mass="25122">MEEVAPLYTFYIGGFPVLITLEIVTQWGIILFLTVLGMFMTKKIEPLPDKMQNISEVFVETVSKLVEENMGEEYLGFVPFIGTVIIYVLIMNLTGLIGIKPPTQNISITLSLGIITFFIVQATAIKKVGIFHYFLGYGKPFAAMLPLNIVERFMLPVSLSLRLFGNITAGTVIVELVYQALNSIGFVAALGLPIALHFYFDIFDGAIQVAIFTMLTMINIKLISEH</sequence>
<name>A0A1M6B918_9CLOT</name>
<keyword evidence="9 11" id="KW-0472">Membrane</keyword>
<dbReference type="GO" id="GO:0045259">
    <property type="term" value="C:proton-transporting ATP synthase complex"/>
    <property type="evidence" value="ECO:0007669"/>
    <property type="project" value="UniProtKB-KW"/>
</dbReference>
<dbReference type="GO" id="GO:0046933">
    <property type="term" value="F:proton-transporting ATP synthase activity, rotational mechanism"/>
    <property type="evidence" value="ECO:0007669"/>
    <property type="project" value="UniProtKB-UniRule"/>
</dbReference>
<feature type="transmembrane region" description="Helical" evidence="11">
    <location>
        <begin position="106"/>
        <end position="125"/>
    </location>
</feature>
<feature type="transmembrane region" description="Helical" evidence="11">
    <location>
        <begin position="7"/>
        <end position="40"/>
    </location>
</feature>
<comment type="function">
    <text evidence="11 12">Key component of the proton channel; it plays a direct role in the translocation of protons across the membrane.</text>
</comment>
<proteinExistence type="inferred from homology"/>
<dbReference type="HAMAP" id="MF_01393">
    <property type="entry name" value="ATP_synth_a_bact"/>
    <property type="match status" value="1"/>
</dbReference>
<dbReference type="OrthoDB" id="9789241at2"/>
<evidence type="ECO:0000256" key="4">
    <source>
        <dbReference type="ARBA" id="ARBA00022547"/>
    </source>
</evidence>
<keyword evidence="8 11" id="KW-0406">Ion transport</keyword>
<dbReference type="InterPro" id="IPR000568">
    <property type="entry name" value="ATP_synth_F0_asu"/>
</dbReference>
<evidence type="ECO:0000313" key="13">
    <source>
        <dbReference type="EMBL" id="SHI45147.1"/>
    </source>
</evidence>
<dbReference type="PANTHER" id="PTHR42823">
    <property type="entry name" value="ATP SYNTHASE SUBUNIT A, CHLOROPLASTIC"/>
    <property type="match status" value="1"/>
</dbReference>
<feature type="transmembrane region" description="Helical" evidence="11">
    <location>
        <begin position="74"/>
        <end position="99"/>
    </location>
</feature>
<dbReference type="AlphaFoldDB" id="A0A1M6B918"/>
<dbReference type="Pfam" id="PF00119">
    <property type="entry name" value="ATP-synt_A"/>
    <property type="match status" value="1"/>
</dbReference>
<evidence type="ECO:0000256" key="3">
    <source>
        <dbReference type="ARBA" id="ARBA00022448"/>
    </source>
</evidence>
<dbReference type="GO" id="GO:0005886">
    <property type="term" value="C:plasma membrane"/>
    <property type="evidence" value="ECO:0007669"/>
    <property type="project" value="UniProtKB-SubCell"/>
</dbReference>
<dbReference type="PANTHER" id="PTHR42823:SF3">
    <property type="entry name" value="ATP SYNTHASE SUBUNIT A, CHLOROPLASTIC"/>
    <property type="match status" value="1"/>
</dbReference>
<feature type="transmembrane region" description="Helical" evidence="11">
    <location>
        <begin position="176"/>
        <end position="200"/>
    </location>
</feature>
<dbReference type="PROSITE" id="PS00449">
    <property type="entry name" value="ATPASE_A"/>
    <property type="match status" value="1"/>
</dbReference>
<feature type="transmembrane region" description="Helical" evidence="11">
    <location>
        <begin position="145"/>
        <end position="164"/>
    </location>
</feature>
<evidence type="ECO:0000256" key="9">
    <source>
        <dbReference type="ARBA" id="ARBA00023136"/>
    </source>
</evidence>
<dbReference type="Gene3D" id="1.20.120.220">
    <property type="entry name" value="ATP synthase, F0 complex, subunit A"/>
    <property type="match status" value="1"/>
</dbReference>
<protein>
    <recommendedName>
        <fullName evidence="11 12">ATP synthase subunit a</fullName>
    </recommendedName>
    <alternativeName>
        <fullName evidence="11">ATP synthase F0 sector subunit a</fullName>
    </alternativeName>
    <alternativeName>
        <fullName evidence="11">F-ATPase subunit 6</fullName>
    </alternativeName>
</protein>
<evidence type="ECO:0000256" key="2">
    <source>
        <dbReference type="ARBA" id="ARBA00006810"/>
    </source>
</evidence>
<keyword evidence="11" id="KW-1003">Cell membrane</keyword>
<dbReference type="InterPro" id="IPR045082">
    <property type="entry name" value="ATP_syn_F0_a_bact/chloroplast"/>
</dbReference>
<dbReference type="SUPFAM" id="SSF81336">
    <property type="entry name" value="F1F0 ATP synthase subunit A"/>
    <property type="match status" value="1"/>
</dbReference>
<keyword evidence="3 11" id="KW-0813">Transport</keyword>
<keyword evidence="6 11" id="KW-0375">Hydrogen ion transport</keyword>
<keyword evidence="10 11" id="KW-0066">ATP synthesis</keyword>
<evidence type="ECO:0000313" key="14">
    <source>
        <dbReference type="Proteomes" id="UP000184080"/>
    </source>
</evidence>
<dbReference type="InterPro" id="IPR035908">
    <property type="entry name" value="F0_ATP_A_sf"/>
</dbReference>
<dbReference type="PRINTS" id="PR00123">
    <property type="entry name" value="ATPASEA"/>
</dbReference>
<organism evidence="13 14">
    <name type="scientific">Clostridium amylolyticum</name>
    <dbReference type="NCBI Taxonomy" id="1121298"/>
    <lineage>
        <taxon>Bacteria</taxon>
        <taxon>Bacillati</taxon>
        <taxon>Bacillota</taxon>
        <taxon>Clostridia</taxon>
        <taxon>Eubacteriales</taxon>
        <taxon>Clostridiaceae</taxon>
        <taxon>Clostridium</taxon>
    </lineage>
</organism>
<evidence type="ECO:0000256" key="7">
    <source>
        <dbReference type="ARBA" id="ARBA00022989"/>
    </source>
</evidence>
<comment type="similarity">
    <text evidence="2 11 12">Belongs to the ATPase A chain family.</text>
</comment>
<dbReference type="STRING" id="1121298.SAMN05444401_0670"/>
<keyword evidence="5 11" id="KW-0812">Transmembrane</keyword>
<dbReference type="NCBIfam" id="NF004484">
    <property type="entry name" value="PRK05815.3-2"/>
    <property type="match status" value="1"/>
</dbReference>
<gene>
    <name evidence="11" type="primary">atpB</name>
    <name evidence="13" type="ORF">SAMN05444401_0670</name>
</gene>